<protein>
    <submittedName>
        <fullName evidence="2">Uncharacterized protein</fullName>
    </submittedName>
</protein>
<reference evidence="2" key="1">
    <citation type="journal article" date="2023" name="Insect Mol. Biol.">
        <title>Genome sequencing provides insights into the evolution of gene families encoding plant cell wall-degrading enzymes in longhorned beetles.</title>
        <authorList>
            <person name="Shin N.R."/>
            <person name="Okamura Y."/>
            <person name="Kirsch R."/>
            <person name="Pauchet Y."/>
        </authorList>
    </citation>
    <scope>NUCLEOTIDE SEQUENCE</scope>
    <source>
        <strain evidence="2">RBIC_L_NR</strain>
    </source>
</reference>
<gene>
    <name evidence="2" type="ORF">NQ314_007428</name>
</gene>
<dbReference type="Proteomes" id="UP001162156">
    <property type="component" value="Unassembled WGS sequence"/>
</dbReference>
<comment type="caution">
    <text evidence="2">The sequence shown here is derived from an EMBL/GenBank/DDBJ whole genome shotgun (WGS) entry which is preliminary data.</text>
</comment>
<dbReference type="AlphaFoldDB" id="A0AAV8YQ14"/>
<proteinExistence type="predicted"/>
<keyword evidence="1" id="KW-1133">Transmembrane helix</keyword>
<sequence>MSLCILEERIIRLWNPPEKSEARGYKDEDSHMDFPSNGGALMTIGFLTFAVFLIKLVIKLVHALKYKQQYYGMPTTTTAASVVFLKRRKRDEDEQESAKILQYIEEF</sequence>
<keyword evidence="3" id="KW-1185">Reference proteome</keyword>
<feature type="transmembrane region" description="Helical" evidence="1">
    <location>
        <begin position="39"/>
        <end position="58"/>
    </location>
</feature>
<dbReference type="EMBL" id="JANEYF010001991">
    <property type="protein sequence ID" value="KAJ8953053.1"/>
    <property type="molecule type" value="Genomic_DNA"/>
</dbReference>
<organism evidence="2 3">
    <name type="scientific">Rhamnusium bicolor</name>
    <dbReference type="NCBI Taxonomy" id="1586634"/>
    <lineage>
        <taxon>Eukaryota</taxon>
        <taxon>Metazoa</taxon>
        <taxon>Ecdysozoa</taxon>
        <taxon>Arthropoda</taxon>
        <taxon>Hexapoda</taxon>
        <taxon>Insecta</taxon>
        <taxon>Pterygota</taxon>
        <taxon>Neoptera</taxon>
        <taxon>Endopterygota</taxon>
        <taxon>Coleoptera</taxon>
        <taxon>Polyphaga</taxon>
        <taxon>Cucujiformia</taxon>
        <taxon>Chrysomeloidea</taxon>
        <taxon>Cerambycidae</taxon>
        <taxon>Lepturinae</taxon>
        <taxon>Rhagiini</taxon>
        <taxon>Rhamnusium</taxon>
    </lineage>
</organism>
<keyword evidence="1" id="KW-0472">Membrane</keyword>
<name>A0AAV8YQ14_9CUCU</name>
<evidence type="ECO:0000313" key="2">
    <source>
        <dbReference type="EMBL" id="KAJ8953053.1"/>
    </source>
</evidence>
<accession>A0AAV8YQ14</accession>
<keyword evidence="1" id="KW-0812">Transmembrane</keyword>
<evidence type="ECO:0000256" key="1">
    <source>
        <dbReference type="SAM" id="Phobius"/>
    </source>
</evidence>
<evidence type="ECO:0000313" key="3">
    <source>
        <dbReference type="Proteomes" id="UP001162156"/>
    </source>
</evidence>